<keyword evidence="3" id="KW-0732">Signal</keyword>
<feature type="domain" description="RagB/SusD" evidence="6">
    <location>
        <begin position="314"/>
        <end position="488"/>
    </location>
</feature>
<dbReference type="PROSITE" id="PS51257">
    <property type="entry name" value="PROKAR_LIPOPROTEIN"/>
    <property type="match status" value="1"/>
</dbReference>
<evidence type="ECO:0000313" key="9">
    <source>
        <dbReference type="Proteomes" id="UP000253919"/>
    </source>
</evidence>
<evidence type="ECO:0008006" key="10">
    <source>
        <dbReference type="Google" id="ProtNLM"/>
    </source>
</evidence>
<dbReference type="AlphaFoldDB" id="A0A369QMS3"/>
<reference evidence="8 9" key="1">
    <citation type="submission" date="2018-04" db="EMBL/GenBank/DDBJ databases">
        <title>Adhaeribacter sp. HMF7616 genome sequencing and assembly.</title>
        <authorList>
            <person name="Kang H."/>
            <person name="Kang J."/>
            <person name="Cha I."/>
            <person name="Kim H."/>
            <person name="Joh K."/>
        </authorList>
    </citation>
    <scope>NUCLEOTIDE SEQUENCE [LARGE SCALE GENOMIC DNA]</scope>
    <source>
        <strain evidence="8 9">HMF7616</strain>
    </source>
</reference>
<organism evidence="8 9">
    <name type="scientific">Adhaeribacter pallidiroseus</name>
    <dbReference type="NCBI Taxonomy" id="2072847"/>
    <lineage>
        <taxon>Bacteria</taxon>
        <taxon>Pseudomonadati</taxon>
        <taxon>Bacteroidota</taxon>
        <taxon>Cytophagia</taxon>
        <taxon>Cytophagales</taxon>
        <taxon>Hymenobacteraceae</taxon>
        <taxon>Adhaeribacter</taxon>
    </lineage>
</organism>
<dbReference type="RefSeq" id="WP_115373353.1">
    <property type="nucleotide sequence ID" value="NZ_QASA01000001.1"/>
</dbReference>
<comment type="subcellular location">
    <subcellularLocation>
        <location evidence="1">Cell outer membrane</location>
    </subcellularLocation>
</comment>
<dbReference type="EMBL" id="QASA01000001">
    <property type="protein sequence ID" value="RDC64159.1"/>
    <property type="molecule type" value="Genomic_DNA"/>
</dbReference>
<protein>
    <recommendedName>
        <fullName evidence="10">RagB/SusD family nutrient uptake outer membrane protein</fullName>
    </recommendedName>
</protein>
<keyword evidence="9" id="KW-1185">Reference proteome</keyword>
<sequence length="488" mass="53981">MKNILYKTKFKILVGFSILALGGIYSCKEEFLNVDPQGKPEESQFFVNQEQALFGVNAIYAHLRSWPVSAFANLALTTIASDDAEKGSTPGDASFMNDFDNFTFTSTQFTLNDYWSGQYAGINLSNQVLTRVPAITMDENLKARLLAEAKFLRAYYYFNLVRAFGGVPLVTKIPETPEELNPTRASAEEIYALIVSDLNDASAVLPVSYDAANVGRATKGAALGMLAKVKMYQKAWPEVLTLTEQVVALPYSLTPDYYQIFRFAGENNAESIFEVQAEVIPGNCDASNSQWAEVQGARPQFGWGFSIPTTDLENAYEPGDMRKDATILYRGETTPEGDKISETADNPRYNQKAYVPGSVAKDCGYAHGQNIRIMRLAEVLLMHAESANELGQTDKALSSLNKVRERAGLDPVTTTAQADLRNIIWHERRVEMALENGDRFFDLVRQGRAAEVLQAQGKKFTPGKNEVYAIPQNQIELSGGNLAQNPGY</sequence>
<comment type="caution">
    <text evidence="8">The sequence shown here is derived from an EMBL/GenBank/DDBJ whole genome shotgun (WGS) entry which is preliminary data.</text>
</comment>
<comment type="similarity">
    <text evidence="2">Belongs to the SusD family.</text>
</comment>
<evidence type="ECO:0000256" key="2">
    <source>
        <dbReference type="ARBA" id="ARBA00006275"/>
    </source>
</evidence>
<dbReference type="Pfam" id="PF14322">
    <property type="entry name" value="SusD-like_3"/>
    <property type="match status" value="1"/>
</dbReference>
<name>A0A369QMS3_9BACT</name>
<evidence type="ECO:0000313" key="8">
    <source>
        <dbReference type="EMBL" id="RDC64159.1"/>
    </source>
</evidence>
<dbReference type="CDD" id="cd08977">
    <property type="entry name" value="SusD"/>
    <property type="match status" value="1"/>
</dbReference>
<dbReference type="InterPro" id="IPR033985">
    <property type="entry name" value="SusD-like_N"/>
</dbReference>
<gene>
    <name evidence="8" type="ORF">AHMF7616_02770</name>
</gene>
<keyword evidence="5" id="KW-0998">Cell outer membrane</keyword>
<evidence type="ECO:0000256" key="1">
    <source>
        <dbReference type="ARBA" id="ARBA00004442"/>
    </source>
</evidence>
<dbReference type="GO" id="GO:0009279">
    <property type="term" value="C:cell outer membrane"/>
    <property type="evidence" value="ECO:0007669"/>
    <property type="project" value="UniProtKB-SubCell"/>
</dbReference>
<dbReference type="Gene3D" id="1.25.40.390">
    <property type="match status" value="1"/>
</dbReference>
<dbReference type="OrthoDB" id="9792139at2"/>
<evidence type="ECO:0000256" key="5">
    <source>
        <dbReference type="ARBA" id="ARBA00023237"/>
    </source>
</evidence>
<evidence type="ECO:0000256" key="3">
    <source>
        <dbReference type="ARBA" id="ARBA00022729"/>
    </source>
</evidence>
<dbReference type="InterPro" id="IPR012944">
    <property type="entry name" value="SusD_RagB_dom"/>
</dbReference>
<dbReference type="SUPFAM" id="SSF48452">
    <property type="entry name" value="TPR-like"/>
    <property type="match status" value="1"/>
</dbReference>
<proteinExistence type="inferred from homology"/>
<keyword evidence="4" id="KW-0472">Membrane</keyword>
<feature type="domain" description="SusD-like N-terminal" evidence="7">
    <location>
        <begin position="31"/>
        <end position="229"/>
    </location>
</feature>
<dbReference type="Proteomes" id="UP000253919">
    <property type="component" value="Unassembled WGS sequence"/>
</dbReference>
<accession>A0A369QMS3</accession>
<evidence type="ECO:0000256" key="4">
    <source>
        <dbReference type="ARBA" id="ARBA00023136"/>
    </source>
</evidence>
<dbReference type="Pfam" id="PF07980">
    <property type="entry name" value="SusD_RagB"/>
    <property type="match status" value="1"/>
</dbReference>
<evidence type="ECO:0000259" key="6">
    <source>
        <dbReference type="Pfam" id="PF07980"/>
    </source>
</evidence>
<dbReference type="InterPro" id="IPR011990">
    <property type="entry name" value="TPR-like_helical_dom_sf"/>
</dbReference>
<evidence type="ECO:0000259" key="7">
    <source>
        <dbReference type="Pfam" id="PF14322"/>
    </source>
</evidence>